<reference evidence="3" key="1">
    <citation type="journal article" date="2019" name="Int. J. Syst. Evol. Microbiol.">
        <title>The Global Catalogue of Microorganisms (GCM) 10K type strain sequencing project: providing services to taxonomists for standard genome sequencing and annotation.</title>
        <authorList>
            <consortium name="The Broad Institute Genomics Platform"/>
            <consortium name="The Broad Institute Genome Sequencing Center for Infectious Disease"/>
            <person name="Wu L."/>
            <person name="Ma J."/>
        </authorList>
    </citation>
    <scope>NUCLEOTIDE SEQUENCE [LARGE SCALE GENOMIC DNA]</scope>
    <source>
        <strain evidence="3">WYCCWR 12678</strain>
    </source>
</reference>
<dbReference type="EMBL" id="JBHSHC010000120">
    <property type="protein sequence ID" value="MFC4769234.1"/>
    <property type="molecule type" value="Genomic_DNA"/>
</dbReference>
<protein>
    <recommendedName>
        <fullName evidence="4">Flp pilus-assembly TadG-like N-terminal domain-containing protein</fullName>
    </recommendedName>
</protein>
<organism evidence="2 3">
    <name type="scientific">Effusibacillus consociatus</name>
    <dbReference type="NCBI Taxonomy" id="1117041"/>
    <lineage>
        <taxon>Bacteria</taxon>
        <taxon>Bacillati</taxon>
        <taxon>Bacillota</taxon>
        <taxon>Bacilli</taxon>
        <taxon>Bacillales</taxon>
        <taxon>Alicyclobacillaceae</taxon>
        <taxon>Effusibacillus</taxon>
    </lineage>
</organism>
<sequence>MRNVIRRLLEEERGAYAVPAIYVTVSLLSLLLVLYLISRYWIGVLQEDIQTKLDMSNFACYPNLNIENLANTASIALEEVEARKTFELMLARQLEVDERIMRPQSNSPIQQLHIDTFRIYRSNEVPVTLSGGRRILHSPAIESQITVLVRIPFTDRTIPFTFRSVTDLPKTP</sequence>
<keyword evidence="1" id="KW-0472">Membrane</keyword>
<name>A0ABV9Q4N9_9BACL</name>
<evidence type="ECO:0008006" key="4">
    <source>
        <dbReference type="Google" id="ProtNLM"/>
    </source>
</evidence>
<dbReference type="Proteomes" id="UP001596002">
    <property type="component" value="Unassembled WGS sequence"/>
</dbReference>
<comment type="caution">
    <text evidence="2">The sequence shown here is derived from an EMBL/GenBank/DDBJ whole genome shotgun (WGS) entry which is preliminary data.</text>
</comment>
<keyword evidence="1" id="KW-0812">Transmembrane</keyword>
<proteinExistence type="predicted"/>
<evidence type="ECO:0000313" key="3">
    <source>
        <dbReference type="Proteomes" id="UP001596002"/>
    </source>
</evidence>
<feature type="transmembrane region" description="Helical" evidence="1">
    <location>
        <begin position="20"/>
        <end position="42"/>
    </location>
</feature>
<evidence type="ECO:0000313" key="2">
    <source>
        <dbReference type="EMBL" id="MFC4769234.1"/>
    </source>
</evidence>
<evidence type="ECO:0000256" key="1">
    <source>
        <dbReference type="SAM" id="Phobius"/>
    </source>
</evidence>
<gene>
    <name evidence="2" type="ORF">ACFO8Q_18045</name>
</gene>
<keyword evidence="1" id="KW-1133">Transmembrane helix</keyword>
<accession>A0ABV9Q4N9</accession>
<keyword evidence="3" id="KW-1185">Reference proteome</keyword>